<keyword evidence="1" id="KW-0812">Transmembrane</keyword>
<gene>
    <name evidence="2" type="ORF">NCTC13063_01180</name>
</gene>
<keyword evidence="1" id="KW-0472">Membrane</keyword>
<evidence type="ECO:0000313" key="2">
    <source>
        <dbReference type="EMBL" id="SUB79903.1"/>
    </source>
</evidence>
<evidence type="ECO:0000313" key="3">
    <source>
        <dbReference type="Proteomes" id="UP000255283"/>
    </source>
</evidence>
<reference evidence="2 3" key="1">
    <citation type="submission" date="2018-06" db="EMBL/GenBank/DDBJ databases">
        <authorList>
            <consortium name="Pathogen Informatics"/>
            <person name="Doyle S."/>
        </authorList>
    </citation>
    <scope>NUCLEOTIDE SEQUENCE [LARGE SCALE GENOMIC DNA]</scope>
    <source>
        <strain evidence="2 3">NCTC13063</strain>
    </source>
</reference>
<protein>
    <submittedName>
        <fullName evidence="2">Uncharacterized protein</fullName>
    </submittedName>
</protein>
<accession>A0AAQ1ZIB1</accession>
<name>A0AAQ1ZIB1_9BACT</name>
<feature type="transmembrane region" description="Helical" evidence="1">
    <location>
        <begin position="20"/>
        <end position="37"/>
    </location>
</feature>
<dbReference type="AlphaFoldDB" id="A0AAQ1ZIB1"/>
<sequence length="68" mass="8160">MKGYLVEGVFYQPYLSLCPVFPGSLTLRVIYVIVLFLNRKDEVYRLWQNVIKKRIRKTTLFRELLSSF</sequence>
<dbReference type="Proteomes" id="UP000255283">
    <property type="component" value="Unassembled WGS sequence"/>
</dbReference>
<comment type="caution">
    <text evidence="2">The sequence shown here is derived from an EMBL/GenBank/DDBJ whole genome shotgun (WGS) entry which is preliminary data.</text>
</comment>
<evidence type="ECO:0000256" key="1">
    <source>
        <dbReference type="SAM" id="Phobius"/>
    </source>
</evidence>
<keyword evidence="1" id="KW-1133">Transmembrane helix</keyword>
<proteinExistence type="predicted"/>
<dbReference type="EMBL" id="UGTJ01000001">
    <property type="protein sequence ID" value="SUB79903.1"/>
    <property type="molecule type" value="Genomic_DNA"/>
</dbReference>
<organism evidence="2 3">
    <name type="scientific">Segatella buccae</name>
    <dbReference type="NCBI Taxonomy" id="28126"/>
    <lineage>
        <taxon>Bacteria</taxon>
        <taxon>Pseudomonadati</taxon>
        <taxon>Bacteroidota</taxon>
        <taxon>Bacteroidia</taxon>
        <taxon>Bacteroidales</taxon>
        <taxon>Prevotellaceae</taxon>
        <taxon>Segatella</taxon>
    </lineage>
</organism>